<evidence type="ECO:0000256" key="1">
    <source>
        <dbReference type="SAM" id="Phobius"/>
    </source>
</evidence>
<feature type="transmembrane region" description="Helical" evidence="1">
    <location>
        <begin position="208"/>
        <end position="230"/>
    </location>
</feature>
<protein>
    <submittedName>
        <fullName evidence="2">Uncharacterized protein</fullName>
    </submittedName>
</protein>
<organism evidence="2 3">
    <name type="scientific">Pseudarthrobacter oxydans</name>
    <name type="common">Arthrobacter oxydans</name>
    <dbReference type="NCBI Taxonomy" id="1671"/>
    <lineage>
        <taxon>Bacteria</taxon>
        <taxon>Bacillati</taxon>
        <taxon>Actinomycetota</taxon>
        <taxon>Actinomycetes</taxon>
        <taxon>Micrococcales</taxon>
        <taxon>Micrococcaceae</taxon>
        <taxon>Pseudarthrobacter</taxon>
    </lineage>
</organism>
<feature type="transmembrane region" description="Helical" evidence="1">
    <location>
        <begin position="32"/>
        <end position="54"/>
    </location>
</feature>
<name>A0AAW8NCT5_PSEOX</name>
<evidence type="ECO:0000313" key="3">
    <source>
        <dbReference type="Proteomes" id="UP001262032"/>
    </source>
</evidence>
<proteinExistence type="predicted"/>
<evidence type="ECO:0000313" key="2">
    <source>
        <dbReference type="EMBL" id="MDR7163743.1"/>
    </source>
</evidence>
<dbReference type="AlphaFoldDB" id="A0AAW8NCT5"/>
<dbReference type="Proteomes" id="UP001262032">
    <property type="component" value="Unassembled WGS sequence"/>
</dbReference>
<keyword evidence="1" id="KW-0472">Membrane</keyword>
<comment type="caution">
    <text evidence="2">The sequence shown here is derived from an EMBL/GenBank/DDBJ whole genome shotgun (WGS) entry which is preliminary data.</text>
</comment>
<reference evidence="2" key="1">
    <citation type="submission" date="2023-07" db="EMBL/GenBank/DDBJ databases">
        <title>Sorghum-associated microbial communities from plants grown in Nebraska, USA.</title>
        <authorList>
            <person name="Schachtman D."/>
        </authorList>
    </citation>
    <scope>NUCLEOTIDE SEQUENCE</scope>
    <source>
        <strain evidence="2">BE261</strain>
    </source>
</reference>
<dbReference type="EMBL" id="JAVDWN010000005">
    <property type="protein sequence ID" value="MDR7163743.1"/>
    <property type="molecule type" value="Genomic_DNA"/>
</dbReference>
<gene>
    <name evidence="2" type="ORF">J2X12_001758</name>
</gene>
<feature type="transmembrane region" description="Helical" evidence="1">
    <location>
        <begin position="66"/>
        <end position="84"/>
    </location>
</feature>
<keyword evidence="1" id="KW-0812">Transmembrane</keyword>
<dbReference type="RefSeq" id="WP_310112056.1">
    <property type="nucleotide sequence ID" value="NZ_JAVDTN010000007.1"/>
</dbReference>
<feature type="transmembrane region" description="Helical" evidence="1">
    <location>
        <begin position="139"/>
        <end position="162"/>
    </location>
</feature>
<dbReference type="GeneID" id="97422686"/>
<feature type="transmembrane region" description="Helical" evidence="1">
    <location>
        <begin position="174"/>
        <end position="196"/>
    </location>
</feature>
<feature type="transmembrane region" description="Helical" evidence="1">
    <location>
        <begin position="96"/>
        <end position="119"/>
    </location>
</feature>
<accession>A0AAW8NCT5</accession>
<keyword evidence="1" id="KW-1133">Transmembrane helix</keyword>
<sequence>MIEILQWSTLATCGLIAAARVPSAIRGENRSLFYIFGLMTVAILLSIEAPYVAIDQALGGINLANLLLRFIIFAAIYFVGIRVTRGFGADSAYRRITGRAGMVVLLVISLALMVLFFMMDTVGSSAGLAGPSVRNQHNAVLAQYYGAAGRAYPGYVALVLLPAMVRAVRSRLPLLVRVAAGLLALGGVAIGISLLFPFVPPGWGAIKFIVNYTAVLCYVLGLALIWAARVHNNRVSPAKRTYTEK</sequence>